<keyword evidence="5 9" id="KW-0479">Metal-binding</keyword>
<dbReference type="InterPro" id="IPR017850">
    <property type="entry name" value="Alkaline_phosphatase_core_sf"/>
</dbReference>
<dbReference type="Gene3D" id="3.40.720.10">
    <property type="entry name" value="Alkaline Phosphatase, subunit A"/>
    <property type="match status" value="1"/>
</dbReference>
<evidence type="ECO:0000256" key="10">
    <source>
        <dbReference type="NCBIfam" id="TIGR01307"/>
    </source>
</evidence>
<dbReference type="NCBIfam" id="TIGR01307">
    <property type="entry name" value="pgm_bpd_ind"/>
    <property type="match status" value="1"/>
</dbReference>
<feature type="domain" description="Metalloenzyme" evidence="14">
    <location>
        <begin position="11"/>
        <end position="501"/>
    </location>
</feature>
<feature type="domain" description="BPG-independent PGAM N-terminal" evidence="15">
    <location>
        <begin position="88"/>
        <end position="297"/>
    </location>
</feature>
<gene>
    <name evidence="9" type="primary">gpmI</name>
    <name evidence="16" type="ORF">K678_01666</name>
</gene>
<feature type="active site" description="Phosphoserine intermediate" evidence="9 11">
    <location>
        <position position="68"/>
    </location>
</feature>
<dbReference type="GO" id="GO:0030145">
    <property type="term" value="F:manganese ion binding"/>
    <property type="evidence" value="ECO:0007669"/>
    <property type="project" value="UniProtKB-UniRule"/>
</dbReference>
<evidence type="ECO:0000256" key="1">
    <source>
        <dbReference type="ARBA" id="ARBA00000370"/>
    </source>
</evidence>
<dbReference type="InterPro" id="IPR006124">
    <property type="entry name" value="Metalloenzyme"/>
</dbReference>
<dbReference type="eggNOG" id="COG0696">
    <property type="taxonomic scope" value="Bacteria"/>
</dbReference>
<evidence type="ECO:0000256" key="7">
    <source>
        <dbReference type="ARBA" id="ARBA00023211"/>
    </source>
</evidence>
<keyword evidence="7 9" id="KW-0464">Manganese</keyword>
<dbReference type="GO" id="GO:0005829">
    <property type="term" value="C:cytosol"/>
    <property type="evidence" value="ECO:0007669"/>
    <property type="project" value="TreeGrafter"/>
</dbReference>
<evidence type="ECO:0000256" key="11">
    <source>
        <dbReference type="PIRSR" id="PIRSR001492-1"/>
    </source>
</evidence>
<dbReference type="EMBL" id="AQPH01000003">
    <property type="protein sequence ID" value="EPY03310.1"/>
    <property type="molecule type" value="Genomic_DNA"/>
</dbReference>
<dbReference type="SUPFAM" id="SSF64158">
    <property type="entry name" value="2,3-Bisphosphoglycerate-independent phosphoglycerate mutase, substrate-binding domain"/>
    <property type="match status" value="1"/>
</dbReference>
<dbReference type="OrthoDB" id="9800863at2"/>
<comment type="function">
    <text evidence="2 9">Catalyzes the interconversion of 2-phosphoglycerate and 3-phosphoglycerate.</text>
</comment>
<evidence type="ECO:0000256" key="5">
    <source>
        <dbReference type="ARBA" id="ARBA00022723"/>
    </source>
</evidence>
<feature type="binding site" evidence="9 13">
    <location>
        <position position="445"/>
    </location>
    <ligand>
        <name>Mn(2+)</name>
        <dbReference type="ChEBI" id="CHEBI:29035"/>
        <label>2</label>
    </ligand>
</feature>
<feature type="binding site" evidence="9 13">
    <location>
        <position position="444"/>
    </location>
    <ligand>
        <name>Mn(2+)</name>
        <dbReference type="ChEBI" id="CHEBI:29035"/>
        <label>2</label>
    </ligand>
</feature>
<evidence type="ECO:0000256" key="2">
    <source>
        <dbReference type="ARBA" id="ARBA00002315"/>
    </source>
</evidence>
<dbReference type="CDD" id="cd16010">
    <property type="entry name" value="iPGM"/>
    <property type="match status" value="1"/>
</dbReference>
<dbReference type="PATRIC" id="fig|1316936.3.peg.329"/>
<feature type="binding site" evidence="9 13">
    <location>
        <position position="403"/>
    </location>
    <ligand>
        <name>Mn(2+)</name>
        <dbReference type="ChEBI" id="CHEBI:29035"/>
        <label>1</label>
    </ligand>
</feature>
<feature type="binding site" evidence="9 13">
    <location>
        <position position="407"/>
    </location>
    <ligand>
        <name>Mn(2+)</name>
        <dbReference type="ChEBI" id="CHEBI:29035"/>
        <label>1</label>
    </ligand>
</feature>
<feature type="binding site" evidence="9 12">
    <location>
        <position position="336"/>
    </location>
    <ligand>
        <name>substrate</name>
    </ligand>
</feature>
<evidence type="ECO:0000256" key="3">
    <source>
        <dbReference type="ARBA" id="ARBA00004798"/>
    </source>
</evidence>
<dbReference type="PANTHER" id="PTHR31637">
    <property type="entry name" value="2,3-BISPHOSPHOGLYCERATE-INDEPENDENT PHOSPHOGLYCERATE MUTASE"/>
    <property type="match status" value="1"/>
</dbReference>
<dbReference type="RefSeq" id="WP_021130719.1">
    <property type="nucleotide sequence ID" value="NZ_AQPH01000003.1"/>
</dbReference>
<dbReference type="SUPFAM" id="SSF53649">
    <property type="entry name" value="Alkaline phosphatase-like"/>
    <property type="match status" value="1"/>
</dbReference>
<comment type="pathway">
    <text evidence="3 9">Carbohydrate degradation; glycolysis; pyruvate from D-glyceraldehyde 3-phosphate: step 3/5.</text>
</comment>
<feature type="binding site" evidence="9 13">
    <location>
        <position position="463"/>
    </location>
    <ligand>
        <name>Mn(2+)</name>
        <dbReference type="ChEBI" id="CHEBI:29035"/>
        <label>1</label>
    </ligand>
</feature>
<feature type="binding site" evidence="9 13">
    <location>
        <position position="68"/>
    </location>
    <ligand>
        <name>Mn(2+)</name>
        <dbReference type="ChEBI" id="CHEBI:29035"/>
        <label>2</label>
    </ligand>
</feature>
<reference evidence="16 17" key="1">
    <citation type="submission" date="2013-04" db="EMBL/GenBank/DDBJ databases">
        <authorList>
            <person name="Kuznetsov B."/>
            <person name="Ivanovsky R."/>
        </authorList>
    </citation>
    <scope>NUCLEOTIDE SEQUENCE [LARGE SCALE GENOMIC DNA]</scope>
    <source>
        <strain evidence="16 17">MGU-K5</strain>
    </source>
</reference>
<comment type="catalytic activity">
    <reaction evidence="1 9">
        <text>(2R)-2-phosphoglycerate = (2R)-3-phosphoglycerate</text>
        <dbReference type="Rhea" id="RHEA:15901"/>
        <dbReference type="ChEBI" id="CHEBI:58272"/>
        <dbReference type="ChEBI" id="CHEBI:58289"/>
        <dbReference type="EC" id="5.4.2.12"/>
    </reaction>
</comment>
<dbReference type="UniPathway" id="UPA00109">
    <property type="reaction ID" value="UER00186"/>
</dbReference>
<evidence type="ECO:0000313" key="17">
    <source>
        <dbReference type="Proteomes" id="UP000015350"/>
    </source>
</evidence>
<evidence type="ECO:0000256" key="4">
    <source>
        <dbReference type="ARBA" id="ARBA00008819"/>
    </source>
</evidence>
<evidence type="ECO:0000256" key="9">
    <source>
        <dbReference type="HAMAP-Rule" id="MF_01038"/>
    </source>
</evidence>
<evidence type="ECO:0000256" key="13">
    <source>
        <dbReference type="PIRSR" id="PIRSR001492-3"/>
    </source>
</evidence>
<dbReference type="InterPro" id="IPR011258">
    <property type="entry name" value="BPG-indep_PGM_N"/>
</dbReference>
<comment type="cofactor">
    <cofactor evidence="9">
        <name>Mn(2+)</name>
        <dbReference type="ChEBI" id="CHEBI:29035"/>
    </cofactor>
    <text evidence="9">Binds 2 manganese ions per subunit.</text>
</comment>
<dbReference type="Pfam" id="PF06415">
    <property type="entry name" value="iPGM_N"/>
    <property type="match status" value="1"/>
</dbReference>
<keyword evidence="8 9" id="KW-0413">Isomerase</keyword>
<evidence type="ECO:0000256" key="8">
    <source>
        <dbReference type="ARBA" id="ARBA00023235"/>
    </source>
</evidence>
<dbReference type="Proteomes" id="UP000015350">
    <property type="component" value="Unassembled WGS sequence"/>
</dbReference>
<name>S9TY66_MAGFU</name>
<dbReference type="GO" id="GO:0006096">
    <property type="term" value="P:glycolytic process"/>
    <property type="evidence" value="ECO:0007669"/>
    <property type="project" value="UniProtKB-UniRule"/>
</dbReference>
<dbReference type="GO" id="GO:0006007">
    <property type="term" value="P:glucose catabolic process"/>
    <property type="evidence" value="ECO:0007669"/>
    <property type="project" value="InterPro"/>
</dbReference>
<dbReference type="HAMAP" id="MF_01038">
    <property type="entry name" value="GpmI"/>
    <property type="match status" value="1"/>
</dbReference>
<evidence type="ECO:0000259" key="15">
    <source>
        <dbReference type="Pfam" id="PF06415"/>
    </source>
</evidence>
<feature type="binding site" evidence="9 13">
    <location>
        <position position="18"/>
    </location>
    <ligand>
        <name>Mn(2+)</name>
        <dbReference type="ChEBI" id="CHEBI:29035"/>
        <label>2</label>
    </ligand>
</feature>
<dbReference type="PANTHER" id="PTHR31637:SF0">
    <property type="entry name" value="2,3-BISPHOSPHOGLYCERATE-INDEPENDENT PHOSPHOGLYCERATE MUTASE"/>
    <property type="match status" value="1"/>
</dbReference>
<feature type="binding site" evidence="9 12">
    <location>
        <position position="129"/>
    </location>
    <ligand>
        <name>substrate</name>
    </ligand>
</feature>
<comment type="similarity">
    <text evidence="4 9">Belongs to the BPG-independent phosphoglycerate mutase family.</text>
</comment>
<dbReference type="PIRSF" id="PIRSF001492">
    <property type="entry name" value="IPGAM"/>
    <property type="match status" value="1"/>
</dbReference>
<dbReference type="GO" id="GO:0004619">
    <property type="term" value="F:phosphoglycerate mutase activity"/>
    <property type="evidence" value="ECO:0007669"/>
    <property type="project" value="UniProtKB-UniRule"/>
</dbReference>
<dbReference type="AlphaFoldDB" id="S9TY66"/>
<feature type="binding site" evidence="9 12">
    <location>
        <begin position="260"/>
        <end position="263"/>
    </location>
    <ligand>
        <name>substrate</name>
    </ligand>
</feature>
<evidence type="ECO:0000256" key="6">
    <source>
        <dbReference type="ARBA" id="ARBA00023152"/>
    </source>
</evidence>
<feature type="binding site" evidence="9 12">
    <location>
        <begin position="158"/>
        <end position="159"/>
    </location>
    <ligand>
        <name>substrate</name>
    </ligand>
</feature>
<dbReference type="EC" id="5.4.2.12" evidence="9 10"/>
<evidence type="ECO:0000259" key="14">
    <source>
        <dbReference type="Pfam" id="PF01676"/>
    </source>
</evidence>
<evidence type="ECO:0000313" key="16">
    <source>
        <dbReference type="EMBL" id="EPY03310.1"/>
    </source>
</evidence>
<evidence type="ECO:0000256" key="12">
    <source>
        <dbReference type="PIRSR" id="PIRSR001492-2"/>
    </source>
</evidence>
<accession>S9TY66</accession>
<feature type="binding site" evidence="9 12">
    <location>
        <position position="189"/>
    </location>
    <ligand>
        <name>substrate</name>
    </ligand>
</feature>
<dbReference type="STRING" id="1316936.K678_01666"/>
<protein>
    <recommendedName>
        <fullName evidence="9 10">2,3-bisphosphoglycerate-independent phosphoglycerate mutase</fullName>
        <shortName evidence="9">BPG-independent PGAM</shortName>
        <shortName evidence="9">Phosphoglyceromutase</shortName>
        <shortName evidence="9">iPGM</shortName>
        <ecNumber evidence="9 10">5.4.2.12</ecNumber>
    </recommendedName>
</protein>
<keyword evidence="6 9" id="KW-0324">Glycolysis</keyword>
<comment type="caution">
    <text evidence="16">The sequence shown here is derived from an EMBL/GenBank/DDBJ whole genome shotgun (WGS) entry which is preliminary data.</text>
</comment>
<feature type="binding site" evidence="9 12">
    <location>
        <position position="195"/>
    </location>
    <ligand>
        <name>substrate</name>
    </ligand>
</feature>
<organism evidence="16 17">
    <name type="scientific">Magnetospirillum fulvum MGU-K5</name>
    <dbReference type="NCBI Taxonomy" id="1316936"/>
    <lineage>
        <taxon>Bacteria</taxon>
        <taxon>Pseudomonadati</taxon>
        <taxon>Pseudomonadota</taxon>
        <taxon>Alphaproteobacteria</taxon>
        <taxon>Rhodospirillales</taxon>
        <taxon>Rhodospirillaceae</taxon>
        <taxon>Magnetospirillum</taxon>
    </lineage>
</organism>
<dbReference type="Gene3D" id="3.40.1450.10">
    <property type="entry name" value="BPG-independent phosphoglycerate mutase, domain B"/>
    <property type="match status" value="1"/>
</dbReference>
<dbReference type="InterPro" id="IPR005995">
    <property type="entry name" value="Pgm_bpd_ind"/>
</dbReference>
<dbReference type="FunFam" id="3.40.1450.10:FF:000002">
    <property type="entry name" value="2,3-bisphosphoglycerate-independent phosphoglycerate mutase"/>
    <property type="match status" value="1"/>
</dbReference>
<sequence>MSSASTHRPRPVVLCILDGWGWREKTPDNAIAQATLPNWTRFLERYPHALLQSSGLEVGLPAGQMGNSEVGHMNLGAGRVVMQELPRIDAAVADGSLAANPALTAMIAGLKAKGGTCHLMGLMSPGGVHSHQDHLAALARAVATAGVPVAVHAFLDGRDTPPSSARDYLARFQAAVAGLNVTVATVSGRYYAMDRDKRWERVTLAWNALVEAKGETAPDALAAIDASYAAGKTDEFVLPTVIGGYRGMQDGDALLMGNFRSDRAREILTTLVDPAFDGFARSRQVAFSARLGMVEYSADLTPFLTPLFPPETLTGILGEVVSAAGMTQLRLAETEKYAHVTFFFNGGRELVFPGEERILVPSPKVATYDLKPEMSAVGVADNAVEAIGSGRFDLIVMNFANGDMVGHTGFLDAAIHAVEAVDVCLGRLERAIEAAGGVLLVTADHGNAEQMKDPVTGQPHTAHTTGPVPVVLVAPPAGVTGLTDGRLADVAPTLLALLGLPRPPEMTGQSLLVSA</sequence>
<dbReference type="InterPro" id="IPR036646">
    <property type="entry name" value="PGAM_B_sf"/>
</dbReference>
<proteinExistence type="inferred from homology"/>
<dbReference type="Pfam" id="PF01676">
    <property type="entry name" value="Metalloenzyme"/>
    <property type="match status" value="1"/>
</dbReference>
<comment type="subunit">
    <text evidence="9">Monomer.</text>
</comment>